<feature type="region of interest" description="Disordered" evidence="2">
    <location>
        <begin position="294"/>
        <end position="396"/>
    </location>
</feature>
<feature type="compositionally biased region" description="Pro residues" evidence="2">
    <location>
        <begin position="347"/>
        <end position="362"/>
    </location>
</feature>
<evidence type="ECO:0000256" key="1">
    <source>
        <dbReference type="SAM" id="Coils"/>
    </source>
</evidence>
<dbReference type="OrthoDB" id="5427204at2759"/>
<feature type="coiled-coil region" evidence="1">
    <location>
        <begin position="467"/>
        <end position="494"/>
    </location>
</feature>
<feature type="compositionally biased region" description="Low complexity" evidence="2">
    <location>
        <begin position="365"/>
        <end position="393"/>
    </location>
</feature>
<organism evidence="3 4">
    <name type="scientific">Sclerotinia sclerotiorum (strain ATCC 18683 / 1980 / Ss-1)</name>
    <name type="common">White mold</name>
    <name type="synonym">Whetzelinia sclerotiorum</name>
    <dbReference type="NCBI Taxonomy" id="665079"/>
    <lineage>
        <taxon>Eukaryota</taxon>
        <taxon>Fungi</taxon>
        <taxon>Dikarya</taxon>
        <taxon>Ascomycota</taxon>
        <taxon>Pezizomycotina</taxon>
        <taxon>Leotiomycetes</taxon>
        <taxon>Helotiales</taxon>
        <taxon>Sclerotiniaceae</taxon>
        <taxon>Sclerotinia</taxon>
    </lineage>
</organism>
<dbReference type="Proteomes" id="UP000177798">
    <property type="component" value="Chromosome 6"/>
</dbReference>
<accession>A0A1D9Q7I1</accession>
<dbReference type="AlphaFoldDB" id="A0A1D9Q7I1"/>
<evidence type="ECO:0000313" key="4">
    <source>
        <dbReference type="Proteomes" id="UP000177798"/>
    </source>
</evidence>
<sequence length="681" mass="75531">MDARSKEPPQSHRSGIKRHWDDDTKIPAQGDGSGNGWHGGTLPPIEAVAFPRHPVSDNPDNWGVENDHYTQNGGSSVMKRSRYEGSDSNGKLRVVADVLGKMPASQAYYPTKYDHDRTIHSTSTLGQPSRLTVNGPVDSPQDVSNICRQCRRQSVFDHEEESLPECCEHCQKNPELALVTQACSIGLTQLAETLRSGIDSEKRGINPAHSKLRFLPSGDPPPVIDFGLKQTLHWILTKINKVNELADKFVQQDPPSNSKASFNKDVLNAINGATQYGHLDIMKRHIDDDHQRYMMNNLDGSDSRMHQRRRSLAKSVSEELPPIRTQSSYHHIPLPVNNTSERLPSMNHPPGPTRQLPSPPGRAFPSPTSANFSSPSVSASHPGSSGGPSQSLSLHTSSNVLPSITNEQLSDSVLHVHTAALQHEVSIQKIALSSLQGEHDKLLAAFSRSQSRASALEKKHQVSDIEIFSLTEEKARLNAQVLELEGDIEDLSKSRDTYRQAVVQEGAQYVEIVKMASQLEEKTGEERKKWNKMKLEMERRIEELSTKIKIHTQDSSTISRMPGGIGRNTPSFSEDNRYEGSTGITSVEPTSSTQLGAKDDRVDALRAEIERLRERCEEVEAALRAVRQESRLMESIIEALGRTGRGILQKVESVSVSPKIHAESQSSLRPEPDEDRVLLEE</sequence>
<feature type="region of interest" description="Disordered" evidence="2">
    <location>
        <begin position="654"/>
        <end position="681"/>
    </location>
</feature>
<feature type="coiled-coil region" evidence="1">
    <location>
        <begin position="595"/>
        <end position="629"/>
    </location>
</feature>
<feature type="region of interest" description="Disordered" evidence="2">
    <location>
        <begin position="1"/>
        <end position="41"/>
    </location>
</feature>
<name>A0A1D9Q7I1_SCLS1</name>
<evidence type="ECO:0000313" key="3">
    <source>
        <dbReference type="EMBL" id="APA10543.1"/>
    </source>
</evidence>
<dbReference type="VEuPathDB" id="FungiDB:sscle_06g053130"/>
<feature type="compositionally biased region" description="Polar residues" evidence="2">
    <location>
        <begin position="582"/>
        <end position="594"/>
    </location>
</feature>
<reference evidence="4" key="1">
    <citation type="journal article" date="2017" name="Genome Biol. Evol.">
        <title>The complete genome sequence of the phytopathogenic fungus Sclerotinia sclerotiorum reveals insights into the genome architecture of broad host range pathogens.</title>
        <authorList>
            <person name="Derbyshire M."/>
            <person name="Denton-Giles M."/>
            <person name="Hegedus D."/>
            <person name="Seifbarghy S."/>
            <person name="Rollins J."/>
            <person name="van Kan J."/>
            <person name="Seidl M.F."/>
            <person name="Faino L."/>
            <person name="Mbengue M."/>
            <person name="Navaud O."/>
            <person name="Raffaele S."/>
            <person name="Hammond-Kosack K."/>
            <person name="Heard S."/>
            <person name="Oliver R."/>
        </authorList>
    </citation>
    <scope>NUCLEOTIDE SEQUENCE [LARGE SCALE GENOMIC DNA]</scope>
    <source>
        <strain evidence="4">ATCC 18683 / 1980 / Ss-1</strain>
    </source>
</reference>
<feature type="region of interest" description="Disordered" evidence="2">
    <location>
        <begin position="556"/>
        <end position="594"/>
    </location>
</feature>
<gene>
    <name evidence="3" type="ORF">sscle_06g053130</name>
</gene>
<feature type="coiled-coil region" evidence="1">
    <location>
        <begin position="527"/>
        <end position="554"/>
    </location>
</feature>
<keyword evidence="1" id="KW-0175">Coiled coil</keyword>
<feature type="compositionally biased region" description="Basic and acidic residues" evidence="2">
    <location>
        <begin position="1"/>
        <end position="10"/>
    </location>
</feature>
<proteinExistence type="predicted"/>
<dbReference type="EMBL" id="CP017819">
    <property type="protein sequence ID" value="APA10543.1"/>
    <property type="molecule type" value="Genomic_DNA"/>
</dbReference>
<protein>
    <submittedName>
        <fullName evidence="3">Uncharacterized protein</fullName>
    </submittedName>
</protein>
<evidence type="ECO:0000256" key="2">
    <source>
        <dbReference type="SAM" id="MobiDB-lite"/>
    </source>
</evidence>